<accession>E3KHE6</accession>
<evidence type="ECO:0000313" key="4">
    <source>
        <dbReference type="Proteomes" id="UP000008783"/>
    </source>
</evidence>
<name>E3KHE6_PUCGT</name>
<feature type="compositionally biased region" description="Acidic residues" evidence="1">
    <location>
        <begin position="898"/>
        <end position="918"/>
    </location>
</feature>
<evidence type="ECO:0000259" key="2">
    <source>
        <dbReference type="Pfam" id="PF20231"/>
    </source>
</evidence>
<protein>
    <recommendedName>
        <fullName evidence="2">DUF6589 domain-containing protein</fullName>
    </recommendedName>
</protein>
<feature type="compositionally biased region" description="Low complexity" evidence="1">
    <location>
        <begin position="14"/>
        <end position="36"/>
    </location>
</feature>
<feature type="region of interest" description="Disordered" evidence="1">
    <location>
        <begin position="178"/>
        <end position="220"/>
    </location>
</feature>
<dbReference type="VEuPathDB" id="FungiDB:PGTG_09434"/>
<reference key="1">
    <citation type="submission" date="2007-01" db="EMBL/GenBank/DDBJ databases">
        <title>The Genome Sequence of Puccinia graminis f. sp. tritici Strain CRL 75-36-700-3.</title>
        <authorList>
            <consortium name="The Broad Institute Genome Sequencing Platform"/>
            <person name="Birren B."/>
            <person name="Lander E."/>
            <person name="Galagan J."/>
            <person name="Nusbaum C."/>
            <person name="Devon K."/>
            <person name="Cuomo C."/>
            <person name="Jaffe D."/>
            <person name="Butler J."/>
            <person name="Alvarez P."/>
            <person name="Gnerre S."/>
            <person name="Grabherr M."/>
            <person name="Mauceli E."/>
            <person name="Brockman W."/>
            <person name="Young S."/>
            <person name="LaButti K."/>
            <person name="Sykes S."/>
            <person name="DeCaprio D."/>
            <person name="Crawford M."/>
            <person name="Koehrsen M."/>
            <person name="Engels R."/>
            <person name="Montgomery P."/>
            <person name="Pearson M."/>
            <person name="Howarth C."/>
            <person name="Larson L."/>
            <person name="White J."/>
            <person name="Zeng Q."/>
            <person name="Kodira C."/>
            <person name="Yandava C."/>
            <person name="Alvarado L."/>
            <person name="O'Leary S."/>
            <person name="Szabo L."/>
            <person name="Dean R."/>
            <person name="Schein J."/>
        </authorList>
    </citation>
    <scope>NUCLEOTIDE SEQUENCE</scope>
    <source>
        <strain>CRL 75-36-700-3</strain>
    </source>
</reference>
<feature type="compositionally biased region" description="Polar residues" evidence="1">
    <location>
        <begin position="1"/>
        <end position="13"/>
    </location>
</feature>
<dbReference type="GeneID" id="10532408"/>
<gene>
    <name evidence="3" type="ORF">PGTG_09434</name>
</gene>
<proteinExistence type="predicted"/>
<evidence type="ECO:0000256" key="1">
    <source>
        <dbReference type="SAM" id="MobiDB-lite"/>
    </source>
</evidence>
<dbReference type="Proteomes" id="UP000008783">
    <property type="component" value="Unassembled WGS sequence"/>
</dbReference>
<feature type="domain" description="DUF6589" evidence="2">
    <location>
        <begin position="419"/>
        <end position="810"/>
    </location>
</feature>
<dbReference type="OrthoDB" id="3207600at2759"/>
<dbReference type="InterPro" id="IPR046496">
    <property type="entry name" value="DUF6589"/>
</dbReference>
<reference evidence="4" key="2">
    <citation type="journal article" date="2011" name="Proc. Natl. Acad. Sci. U.S.A.">
        <title>Obligate biotrophy features unraveled by the genomic analysis of rust fungi.</title>
        <authorList>
            <person name="Duplessis S."/>
            <person name="Cuomo C.A."/>
            <person name="Lin Y.-C."/>
            <person name="Aerts A."/>
            <person name="Tisserant E."/>
            <person name="Veneault-Fourrey C."/>
            <person name="Joly D.L."/>
            <person name="Hacquard S."/>
            <person name="Amselem J."/>
            <person name="Cantarel B.L."/>
            <person name="Chiu R."/>
            <person name="Coutinho P.M."/>
            <person name="Feau N."/>
            <person name="Field M."/>
            <person name="Frey P."/>
            <person name="Gelhaye E."/>
            <person name="Goldberg J."/>
            <person name="Grabherr M.G."/>
            <person name="Kodira C.D."/>
            <person name="Kohler A."/>
            <person name="Kuees U."/>
            <person name="Lindquist E.A."/>
            <person name="Lucas S.M."/>
            <person name="Mago R."/>
            <person name="Mauceli E."/>
            <person name="Morin E."/>
            <person name="Murat C."/>
            <person name="Pangilinan J.L."/>
            <person name="Park R."/>
            <person name="Pearson M."/>
            <person name="Quesneville H."/>
            <person name="Rouhier N."/>
            <person name="Sakthikumar S."/>
            <person name="Salamov A.A."/>
            <person name="Schmutz J."/>
            <person name="Selles B."/>
            <person name="Shapiro H."/>
            <person name="Tanguay P."/>
            <person name="Tuskan G.A."/>
            <person name="Henrissat B."/>
            <person name="Van de Peer Y."/>
            <person name="Rouze P."/>
            <person name="Ellis J.G."/>
            <person name="Dodds P.N."/>
            <person name="Schein J.E."/>
            <person name="Zhong S."/>
            <person name="Hamelin R.C."/>
            <person name="Grigoriev I.V."/>
            <person name="Szabo L.J."/>
            <person name="Martin F."/>
        </authorList>
    </citation>
    <scope>NUCLEOTIDE SEQUENCE [LARGE SCALE GENOMIC DNA]</scope>
    <source>
        <strain evidence="4">CRL 75-36-700-3 / race SCCL</strain>
    </source>
</reference>
<feature type="compositionally biased region" description="Acidic residues" evidence="1">
    <location>
        <begin position="941"/>
        <end position="954"/>
    </location>
</feature>
<dbReference type="STRING" id="418459.E3KHE6"/>
<feature type="compositionally biased region" description="Acidic residues" evidence="1">
    <location>
        <begin position="181"/>
        <end position="195"/>
    </location>
</feature>
<evidence type="ECO:0000313" key="3">
    <source>
        <dbReference type="EMBL" id="EFP83721.2"/>
    </source>
</evidence>
<feature type="region of interest" description="Disordered" evidence="1">
    <location>
        <begin position="877"/>
        <end position="958"/>
    </location>
</feature>
<dbReference type="HOGENOM" id="CLU_009176_0_0_1"/>
<dbReference type="RefSeq" id="XP_003328140.2">
    <property type="nucleotide sequence ID" value="XM_003328092.2"/>
</dbReference>
<feature type="region of interest" description="Disordered" evidence="1">
    <location>
        <begin position="1"/>
        <end position="40"/>
    </location>
</feature>
<sequence>MSQEIPSMSQSKETPSMSQSQETPSMSQQTPSSSSTKYVSEEVKLKRVSDLLESLNWEPKSYIDHFLNATSDASIYKRRFWGCSSWTGTRRLLESIKRVVGKTDRGKLSWEDFILDEASMIICKQKPKTGYSPDGAYYSSKKLNRLFFTEEARLERAETIKESMPFLYNLLMRKLARPDTNDDSDDEEEKSDDGVDLAPLEESVPEPDEPHVPVLESDSDTLTELDPNAKIPIALSEDDVMEIEHNILRPSTDPKIRKHKQNEDMSRTICSMVTYGRNRRHNGFQLTNGLLFIACGVTERVNRYLNYIGITCCRRTAHLGLASLGKETEETLKTRSSDPNSKIFPPSICIDNLDFQQSIHTKSVGHMSTMFHGTWGYIHRLSSSFFNSLDHTELSLASLKQALKKSINLTVEPRHFASTFTSDEHFKSTLKSQLTSSFLRYIGSSSGKGPSLQDHPPPVRPIKADKPNLTMLKLMMASDNSSEGIGNVFKGLTEQTGLTPEQFSNQLQLVEGDLGTGMNILSLRELRIPASYSKTSLANLLAIPGAAHTMWNFSQSIFLHHWGDQTNRKDTGAWRVLKSLGIPADKPVTKMDFTLMISNMEKIHDADLIYCMLVVMGKECENLPTKLPTMSPLYIQGIVDQTYNRFLSGEAMETAVEKHQTKLINLLLRLRDFATVTEVNRASKAGNTGRLLFMWKQWAVMGQGLKKLVHYSRHLPQLILLIEVILPKSLAKVIENSLLLCPSGREAHFVATDFYLEVQNFWLKYFYNHSGIGTVIQRLRDVFSINIPILKDLMHTLNVQSGMNVIQQSHKNRITNLSINNFISFARQHNICSAEDKPDEFVPILISDIYEEGIATIKNNYANRKGGLDQLKPVYMFDPEIDNGDSDGTNKSNKSEDTNESEDTDESEDTNESEDTDESKDTDKSEDTGESEDTNESKDTDESEDTDDSNDSESGDSFFLTFSSSFLLGFGGSS</sequence>
<dbReference type="EMBL" id="DS178287">
    <property type="protein sequence ID" value="EFP83721.2"/>
    <property type="molecule type" value="Genomic_DNA"/>
</dbReference>
<dbReference type="eggNOG" id="ENOG502SCRC">
    <property type="taxonomic scope" value="Eukaryota"/>
</dbReference>
<dbReference type="KEGG" id="pgr:PGTG_09434"/>
<keyword evidence="4" id="KW-1185">Reference proteome</keyword>
<dbReference type="InParanoid" id="E3KHE6"/>
<organism evidence="3 4">
    <name type="scientific">Puccinia graminis f. sp. tritici (strain CRL 75-36-700-3 / race SCCL)</name>
    <name type="common">Black stem rust fungus</name>
    <dbReference type="NCBI Taxonomy" id="418459"/>
    <lineage>
        <taxon>Eukaryota</taxon>
        <taxon>Fungi</taxon>
        <taxon>Dikarya</taxon>
        <taxon>Basidiomycota</taxon>
        <taxon>Pucciniomycotina</taxon>
        <taxon>Pucciniomycetes</taxon>
        <taxon>Pucciniales</taxon>
        <taxon>Pucciniaceae</taxon>
        <taxon>Puccinia</taxon>
    </lineage>
</organism>
<dbReference type="AlphaFoldDB" id="E3KHE6"/>
<dbReference type="Pfam" id="PF20231">
    <property type="entry name" value="DUF6589"/>
    <property type="match status" value="1"/>
</dbReference>